<dbReference type="SUPFAM" id="SSF57625">
    <property type="entry name" value="Invertebrate chitin-binding proteins"/>
    <property type="match status" value="2"/>
</dbReference>
<name>A0AAV8ZTM3_9CUCU</name>
<evidence type="ECO:0000256" key="6">
    <source>
        <dbReference type="SAM" id="SignalP"/>
    </source>
</evidence>
<keyword evidence="4" id="KW-1015">Disulfide bond</keyword>
<keyword evidence="2 6" id="KW-0732">Signal</keyword>
<keyword evidence="9" id="KW-1185">Reference proteome</keyword>
<protein>
    <recommendedName>
        <fullName evidence="7">Chitin-binding type-2 domain-containing protein</fullName>
    </recommendedName>
</protein>
<evidence type="ECO:0000256" key="3">
    <source>
        <dbReference type="ARBA" id="ARBA00022737"/>
    </source>
</evidence>
<organism evidence="8 9">
    <name type="scientific">Rhamnusium bicolor</name>
    <dbReference type="NCBI Taxonomy" id="1586634"/>
    <lineage>
        <taxon>Eukaryota</taxon>
        <taxon>Metazoa</taxon>
        <taxon>Ecdysozoa</taxon>
        <taxon>Arthropoda</taxon>
        <taxon>Hexapoda</taxon>
        <taxon>Insecta</taxon>
        <taxon>Pterygota</taxon>
        <taxon>Neoptera</taxon>
        <taxon>Endopterygota</taxon>
        <taxon>Coleoptera</taxon>
        <taxon>Polyphaga</taxon>
        <taxon>Cucujiformia</taxon>
        <taxon>Chrysomeloidea</taxon>
        <taxon>Cerambycidae</taxon>
        <taxon>Lepturinae</taxon>
        <taxon>Rhagiini</taxon>
        <taxon>Rhamnusium</taxon>
    </lineage>
</organism>
<proteinExistence type="predicted"/>
<keyword evidence="3" id="KW-0677">Repeat</keyword>
<keyword evidence="1" id="KW-0147">Chitin-binding</keyword>
<dbReference type="AlphaFoldDB" id="A0AAV8ZTM3"/>
<comment type="caution">
    <text evidence="8">The sequence shown here is derived from an EMBL/GenBank/DDBJ whole genome shotgun (WGS) entry which is preliminary data.</text>
</comment>
<dbReference type="GO" id="GO:0008061">
    <property type="term" value="F:chitin binding"/>
    <property type="evidence" value="ECO:0007669"/>
    <property type="project" value="UniProtKB-KW"/>
</dbReference>
<dbReference type="PROSITE" id="PS50940">
    <property type="entry name" value="CHIT_BIND_II"/>
    <property type="match status" value="1"/>
</dbReference>
<feature type="signal peptide" evidence="6">
    <location>
        <begin position="1"/>
        <end position="20"/>
    </location>
</feature>
<evidence type="ECO:0000256" key="1">
    <source>
        <dbReference type="ARBA" id="ARBA00022669"/>
    </source>
</evidence>
<evidence type="ECO:0000256" key="2">
    <source>
        <dbReference type="ARBA" id="ARBA00022729"/>
    </source>
</evidence>
<dbReference type="Proteomes" id="UP001162156">
    <property type="component" value="Unassembled WGS sequence"/>
</dbReference>
<evidence type="ECO:0000256" key="5">
    <source>
        <dbReference type="ARBA" id="ARBA00023180"/>
    </source>
</evidence>
<evidence type="ECO:0000256" key="4">
    <source>
        <dbReference type="ARBA" id="ARBA00023157"/>
    </source>
</evidence>
<evidence type="ECO:0000313" key="8">
    <source>
        <dbReference type="EMBL" id="KAJ8969582.1"/>
    </source>
</evidence>
<dbReference type="InterPro" id="IPR002557">
    <property type="entry name" value="Chitin-bd_dom"/>
</dbReference>
<sequence length="135" mass="15502">MVPGVIEFCFFFVVFFTVEAEVNCPATNPAQPDILPDRQNCTRFFICDNGTPWMQHCADGLYFNPTLKVCDRPENVVFCEYNDIFYIKPHCDCSKYVTCDYGNLSIRDCAKGYHFNLLGREASDYSDPCQRGNCE</sequence>
<gene>
    <name evidence="8" type="ORF">NQ314_001682</name>
</gene>
<feature type="domain" description="Chitin-binding type-2" evidence="7">
    <location>
        <begin position="21"/>
        <end position="81"/>
    </location>
</feature>
<dbReference type="PANTHER" id="PTHR23301">
    <property type="entry name" value="CHITIN BINDING PERITROPHIN-A"/>
    <property type="match status" value="1"/>
</dbReference>
<evidence type="ECO:0000259" key="7">
    <source>
        <dbReference type="PROSITE" id="PS50940"/>
    </source>
</evidence>
<evidence type="ECO:0000313" key="9">
    <source>
        <dbReference type="Proteomes" id="UP001162156"/>
    </source>
</evidence>
<dbReference type="PANTHER" id="PTHR23301:SF0">
    <property type="entry name" value="CHITIN-BINDING TYPE-2 DOMAIN-CONTAINING PROTEIN-RELATED"/>
    <property type="match status" value="1"/>
</dbReference>
<dbReference type="Pfam" id="PF01607">
    <property type="entry name" value="CBM_14"/>
    <property type="match status" value="1"/>
</dbReference>
<dbReference type="GO" id="GO:0005576">
    <property type="term" value="C:extracellular region"/>
    <property type="evidence" value="ECO:0007669"/>
    <property type="project" value="InterPro"/>
</dbReference>
<feature type="chain" id="PRO_5043911370" description="Chitin-binding type-2 domain-containing protein" evidence="6">
    <location>
        <begin position="21"/>
        <end position="135"/>
    </location>
</feature>
<reference evidence="8" key="1">
    <citation type="journal article" date="2023" name="Insect Mol. Biol.">
        <title>Genome sequencing provides insights into the evolution of gene families encoding plant cell wall-degrading enzymes in longhorned beetles.</title>
        <authorList>
            <person name="Shin N.R."/>
            <person name="Okamura Y."/>
            <person name="Kirsch R."/>
            <person name="Pauchet Y."/>
        </authorList>
    </citation>
    <scope>NUCLEOTIDE SEQUENCE</scope>
    <source>
        <strain evidence="8">RBIC_L_NR</strain>
    </source>
</reference>
<dbReference type="InterPro" id="IPR051940">
    <property type="entry name" value="Chitin_bind-dev_reg"/>
</dbReference>
<keyword evidence="5" id="KW-0325">Glycoprotein</keyword>
<dbReference type="Gene3D" id="2.170.140.10">
    <property type="entry name" value="Chitin binding domain"/>
    <property type="match status" value="1"/>
</dbReference>
<accession>A0AAV8ZTM3</accession>
<dbReference type="InterPro" id="IPR036508">
    <property type="entry name" value="Chitin-bd_dom_sf"/>
</dbReference>
<dbReference type="EMBL" id="JANEYF010000512">
    <property type="protein sequence ID" value="KAJ8969582.1"/>
    <property type="molecule type" value="Genomic_DNA"/>
</dbReference>
<dbReference type="SMART" id="SM00494">
    <property type="entry name" value="ChtBD2"/>
    <property type="match status" value="2"/>
</dbReference>